<feature type="domain" description="D-serine dehydratase-like" evidence="1">
    <location>
        <begin position="330"/>
        <end position="427"/>
    </location>
</feature>
<keyword evidence="3" id="KW-1185">Reference proteome</keyword>
<dbReference type="PANTHER" id="PTHR28004:SF8">
    <property type="entry name" value="D-SERINE DEAMINASE"/>
    <property type="match status" value="1"/>
</dbReference>
<organism evidence="2 3">
    <name type="scientific">Saccharopolyspora spinosa</name>
    <dbReference type="NCBI Taxonomy" id="60894"/>
    <lineage>
        <taxon>Bacteria</taxon>
        <taxon>Bacillati</taxon>
        <taxon>Actinomycetota</taxon>
        <taxon>Actinomycetes</taxon>
        <taxon>Pseudonocardiales</taxon>
        <taxon>Pseudonocardiaceae</taxon>
        <taxon>Saccharopolyspora</taxon>
    </lineage>
</organism>
<dbReference type="SMART" id="SM01119">
    <property type="entry name" value="D-ser_dehydrat"/>
    <property type="match status" value="1"/>
</dbReference>
<dbReference type="PANTHER" id="PTHR28004">
    <property type="entry name" value="ZGC:162816-RELATED"/>
    <property type="match status" value="1"/>
</dbReference>
<name>A0A2N3Y6D5_SACSN</name>
<dbReference type="OrthoDB" id="9811417at2"/>
<dbReference type="RefSeq" id="WP_010696111.1">
    <property type="nucleotide sequence ID" value="NZ_CP061007.1"/>
</dbReference>
<dbReference type="InterPro" id="IPR026956">
    <property type="entry name" value="D-ser_dehydrat-like_dom"/>
</dbReference>
<comment type="caution">
    <text evidence="2">The sequence shown here is derived from an EMBL/GenBank/DDBJ whole genome shotgun (WGS) entry which is preliminary data.</text>
</comment>
<dbReference type="EMBL" id="PJNB01000001">
    <property type="protein sequence ID" value="PKW18502.1"/>
    <property type="molecule type" value="Genomic_DNA"/>
</dbReference>
<proteinExistence type="predicted"/>
<sequence>MSTHAVEQLDRTRLLQCADDLRETVLDDALKGVPLGARVLLGEVDQQNWNVARGDLALPVTTLHARAMNANLATMEAYCERNNALLAPHGKTTMSPQLFALQASHGAWAFTAATPTQVAVMRRYGVQRIILANELVDAPALRWVTAEIASDSSFDFYCLVDDADTVRAMSDTIADSGHGVTLNVLLEVGVPGGRCGVRDLDSALEVAAAVAATEHLRLVGVEAYEGLVTGGMTPEDLHALDTFFAGVRSIVLELARRDLFDANRIIVTAGGSSYFDRVVAGLGSWDGVRDDVDLVLRSGCYISHDAGKYEKLSPLAGRRAEQEPLRLHNALTAWASVLSRPEPDLAILSIGKRDAAHDLTLPQPRELFRADGSRQRLREAETFKLMDQHAFVRVAPGLAIAPGDIVAFDMSHPCTAFDKLPFIPIIDDDFNVVDGVLTFF</sequence>
<evidence type="ECO:0000313" key="3">
    <source>
        <dbReference type="Proteomes" id="UP000233786"/>
    </source>
</evidence>
<dbReference type="Gene3D" id="3.20.20.10">
    <property type="entry name" value="Alanine racemase"/>
    <property type="match status" value="1"/>
</dbReference>
<dbReference type="InterPro" id="IPR029066">
    <property type="entry name" value="PLP-binding_barrel"/>
</dbReference>
<dbReference type="STRING" id="994479.GCA_000194155_03142"/>
<dbReference type="SUPFAM" id="SSF51419">
    <property type="entry name" value="PLP-binding barrel"/>
    <property type="match status" value="1"/>
</dbReference>
<evidence type="ECO:0000259" key="1">
    <source>
        <dbReference type="SMART" id="SM01119"/>
    </source>
</evidence>
<reference evidence="2" key="1">
    <citation type="submission" date="2017-12" db="EMBL/GenBank/DDBJ databases">
        <title>Sequencing the genomes of 1000 Actinobacteria strains.</title>
        <authorList>
            <person name="Klenk H.-P."/>
        </authorList>
    </citation>
    <scope>NUCLEOTIDE SEQUENCE [LARGE SCALE GENOMIC DNA]</scope>
    <source>
        <strain evidence="2">DSM 44228</strain>
    </source>
</reference>
<dbReference type="AlphaFoldDB" id="A0A2N3Y6D5"/>
<gene>
    <name evidence="2" type="ORF">A8926_6593</name>
</gene>
<dbReference type="InterPro" id="IPR042208">
    <property type="entry name" value="D-ser_dehydrat-like_sf"/>
</dbReference>
<protein>
    <submittedName>
        <fullName evidence="2">D-serine dehydratase</fullName>
    </submittedName>
</protein>
<dbReference type="Gene3D" id="2.40.37.20">
    <property type="entry name" value="D-serine dehydratase-like domain"/>
    <property type="match status" value="1"/>
</dbReference>
<evidence type="ECO:0000313" key="2">
    <source>
        <dbReference type="EMBL" id="PKW18502.1"/>
    </source>
</evidence>
<dbReference type="InterPro" id="IPR051466">
    <property type="entry name" value="D-amino_acid_metab_enzyme"/>
</dbReference>
<accession>A0A2N3Y6D5</accession>
<dbReference type="Proteomes" id="UP000233786">
    <property type="component" value="Unassembled WGS sequence"/>
</dbReference>
<dbReference type="Pfam" id="PF14031">
    <property type="entry name" value="D-ser_dehydrat"/>
    <property type="match status" value="1"/>
</dbReference>